<dbReference type="Pfam" id="PF06912">
    <property type="entry name" value="DUF1275"/>
    <property type="match status" value="1"/>
</dbReference>
<organism evidence="2 3">
    <name type="scientific">Rhizobium sophorae</name>
    <dbReference type="NCBI Taxonomy" id="1535242"/>
    <lineage>
        <taxon>Bacteria</taxon>
        <taxon>Pseudomonadati</taxon>
        <taxon>Pseudomonadota</taxon>
        <taxon>Alphaproteobacteria</taxon>
        <taxon>Hyphomicrobiales</taxon>
        <taxon>Rhizobiaceae</taxon>
        <taxon>Rhizobium/Agrobacterium group</taxon>
        <taxon>Rhizobium</taxon>
    </lineage>
</organism>
<keyword evidence="3" id="KW-1185">Reference proteome</keyword>
<dbReference type="EMBL" id="JABFCN010000019">
    <property type="protein sequence ID" value="NNU37188.1"/>
    <property type="molecule type" value="Genomic_DNA"/>
</dbReference>
<feature type="transmembrane region" description="Helical" evidence="1">
    <location>
        <begin position="79"/>
        <end position="103"/>
    </location>
</feature>
<keyword evidence="1" id="KW-0812">Transmembrane</keyword>
<dbReference type="Proteomes" id="UP000519972">
    <property type="component" value="Unassembled WGS sequence"/>
</dbReference>
<feature type="transmembrane region" description="Helical" evidence="1">
    <location>
        <begin position="214"/>
        <end position="237"/>
    </location>
</feature>
<sequence>MFVAAISVIRLQDLQPMTRARRRRIIRTRRTLTGLALVGSISFLAGMTDATGLLLTGDFVSFMTGNTTRAALALSEGNLYHAAVLISAIVVFVLGNAAGIVISHVSQRRIFVVLGCVGLVLALASMMTVQNMLFVRFYMIVFSMGMVNAAVEHIEGLPIGLTYVTGALSRFGRGIGRWIIGDRDVEWTIQIVPWGGMVLGAIVGAVLTRLTGAHALWLVSLFAMVLALAAMLIPRPLQRRFNQRLRRIDPPLRG</sequence>
<keyword evidence="1" id="KW-0472">Membrane</keyword>
<dbReference type="AlphaFoldDB" id="A0A7Y3S509"/>
<dbReference type="PANTHER" id="PTHR37314:SF4">
    <property type="entry name" value="UPF0700 TRANSMEMBRANE PROTEIN YOAK"/>
    <property type="match status" value="1"/>
</dbReference>
<gene>
    <name evidence="2" type="ORF">G9X64_11955</name>
</gene>
<evidence type="ECO:0000313" key="3">
    <source>
        <dbReference type="Proteomes" id="UP000519972"/>
    </source>
</evidence>
<keyword evidence="1" id="KW-1133">Transmembrane helix</keyword>
<feature type="transmembrane region" description="Helical" evidence="1">
    <location>
        <begin position="31"/>
        <end position="55"/>
    </location>
</feature>
<proteinExistence type="predicted"/>
<evidence type="ECO:0000313" key="2">
    <source>
        <dbReference type="EMBL" id="NNU37188.1"/>
    </source>
</evidence>
<protein>
    <submittedName>
        <fullName evidence="2">DUF1275 domain-containing protein</fullName>
    </submittedName>
</protein>
<feature type="transmembrane region" description="Helical" evidence="1">
    <location>
        <begin position="187"/>
        <end position="208"/>
    </location>
</feature>
<name>A0A7Y3S509_9HYPH</name>
<accession>A0A7Y3S509</accession>
<dbReference type="InterPro" id="IPR010699">
    <property type="entry name" value="DUF1275"/>
</dbReference>
<evidence type="ECO:0000256" key="1">
    <source>
        <dbReference type="SAM" id="Phobius"/>
    </source>
</evidence>
<reference evidence="2 3" key="1">
    <citation type="submission" date="2020-02" db="EMBL/GenBank/DDBJ databases">
        <authorList>
            <person name="Sun Q."/>
        </authorList>
    </citation>
    <scope>NUCLEOTIDE SEQUENCE [LARGE SCALE GENOMIC DNA]</scope>
    <source>
        <strain evidence="2 3">CCBAU 03386</strain>
    </source>
</reference>
<feature type="transmembrane region" description="Helical" evidence="1">
    <location>
        <begin position="110"/>
        <end position="127"/>
    </location>
</feature>
<comment type="caution">
    <text evidence="2">The sequence shown here is derived from an EMBL/GenBank/DDBJ whole genome shotgun (WGS) entry which is preliminary data.</text>
</comment>
<dbReference type="PANTHER" id="PTHR37314">
    <property type="entry name" value="SLR0142 PROTEIN"/>
    <property type="match status" value="1"/>
</dbReference>